<keyword evidence="1" id="KW-0812">Transmembrane</keyword>
<dbReference type="STRING" id="1348853.LK12_21380"/>
<accession>A0A0B1ZK47</accession>
<dbReference type="Proteomes" id="UP000031057">
    <property type="component" value="Unassembled WGS sequence"/>
</dbReference>
<organism evidence="3 4">
    <name type="scientific">Novosphingobium malaysiense</name>
    <dbReference type="NCBI Taxonomy" id="1348853"/>
    <lineage>
        <taxon>Bacteria</taxon>
        <taxon>Pseudomonadati</taxon>
        <taxon>Pseudomonadota</taxon>
        <taxon>Alphaproteobacteria</taxon>
        <taxon>Sphingomonadales</taxon>
        <taxon>Sphingomonadaceae</taxon>
        <taxon>Novosphingobium</taxon>
    </lineage>
</organism>
<comment type="caution">
    <text evidence="3">The sequence shown here is derived from an EMBL/GenBank/DDBJ whole genome shotgun (WGS) entry which is preliminary data.</text>
</comment>
<protein>
    <recommendedName>
        <fullName evidence="2">Putative auto-transporter adhesin head GIN domain-containing protein</fullName>
    </recommendedName>
</protein>
<feature type="transmembrane region" description="Helical" evidence="1">
    <location>
        <begin position="6"/>
        <end position="26"/>
    </location>
</feature>
<sequence length="237" mass="25735">MFRKLLIVFASGVILSIVAFSAAWLFGGDKFRQEFYDHDGWSWTIGEDDEDQGPRKSRSFTVEPGSQLAMEIPVELSFNRGDKAEMVVTGPANIVDRLIWENGRLSVPGQVHMRHGLKVKITAPEITGLDLDAPGDVTLVGMQQERFTLKSEGAVNLDAEGKVRKVFITTEGAGNIDLAKVEGEDATVRMDGVGNVTIGATGLVDVEINGAGHVTLVRKPETLRSQINGIGSVDHDY</sequence>
<dbReference type="RefSeq" id="WP_039288749.1">
    <property type="nucleotide sequence ID" value="NZ_JTDI01000007.1"/>
</dbReference>
<keyword evidence="4" id="KW-1185">Reference proteome</keyword>
<evidence type="ECO:0000313" key="3">
    <source>
        <dbReference type="EMBL" id="KHK89628.1"/>
    </source>
</evidence>
<keyword evidence="1" id="KW-1133">Transmembrane helix</keyword>
<evidence type="ECO:0000259" key="2">
    <source>
        <dbReference type="Pfam" id="PF10988"/>
    </source>
</evidence>
<dbReference type="Pfam" id="PF10988">
    <property type="entry name" value="DUF2807"/>
    <property type="match status" value="1"/>
</dbReference>
<dbReference type="AlphaFoldDB" id="A0A0B1ZK47"/>
<proteinExistence type="predicted"/>
<dbReference type="Gene3D" id="2.160.20.120">
    <property type="match status" value="1"/>
</dbReference>
<name>A0A0B1ZK47_9SPHN</name>
<evidence type="ECO:0000313" key="4">
    <source>
        <dbReference type="Proteomes" id="UP000031057"/>
    </source>
</evidence>
<keyword evidence="1" id="KW-0472">Membrane</keyword>
<dbReference type="EMBL" id="JTDI01000007">
    <property type="protein sequence ID" value="KHK89628.1"/>
    <property type="molecule type" value="Genomic_DNA"/>
</dbReference>
<feature type="domain" description="Putative auto-transporter adhesin head GIN" evidence="2">
    <location>
        <begin position="70"/>
        <end position="220"/>
    </location>
</feature>
<dbReference type="OrthoDB" id="7497613at2"/>
<evidence type="ECO:0000256" key="1">
    <source>
        <dbReference type="SAM" id="Phobius"/>
    </source>
</evidence>
<gene>
    <name evidence="3" type="ORF">LK12_21380</name>
</gene>
<reference evidence="3 4" key="1">
    <citation type="submission" date="2014-10" db="EMBL/GenBank/DDBJ databases">
        <title>Genome sequence of Novosphingobium malaysiense MUSC 273(T).</title>
        <authorList>
            <person name="Lee L.-H."/>
        </authorList>
    </citation>
    <scope>NUCLEOTIDE SEQUENCE [LARGE SCALE GENOMIC DNA]</scope>
    <source>
        <strain evidence="3 4">MUSC 273</strain>
    </source>
</reference>
<dbReference type="InterPro" id="IPR021255">
    <property type="entry name" value="DUF2807"/>
</dbReference>